<reference evidence="1 2" key="1">
    <citation type="submission" date="2015-04" db="EMBL/GenBank/DDBJ databases">
        <title>Draft genome sequence of bacteremic isolate Catabacter hongkongensis type strain HKU16T.</title>
        <authorList>
            <person name="Lau S.K."/>
            <person name="Teng J.L."/>
            <person name="Huang Y."/>
            <person name="Curreem S.O."/>
            <person name="Tsui S.K."/>
            <person name="Woo P.C."/>
        </authorList>
    </citation>
    <scope>NUCLEOTIDE SEQUENCE [LARGE SCALE GENOMIC DNA]</scope>
    <source>
        <strain evidence="1 2">HKU16</strain>
    </source>
</reference>
<accession>A0A0M2NIH1</accession>
<evidence type="ECO:0000313" key="1">
    <source>
        <dbReference type="EMBL" id="KKI50232.1"/>
    </source>
</evidence>
<sequence>MIAFICCRMDRTGKSGVCIKRPHILWILYIYYMVGIRLPEE</sequence>
<protein>
    <submittedName>
        <fullName evidence="1">Uncharacterized protein</fullName>
    </submittedName>
</protein>
<proteinExistence type="predicted"/>
<gene>
    <name evidence="1" type="ORF">CHK_2295</name>
</gene>
<dbReference type="STRING" id="270498.CHK_2295"/>
<comment type="caution">
    <text evidence="1">The sequence shown here is derived from an EMBL/GenBank/DDBJ whole genome shotgun (WGS) entry which is preliminary data.</text>
</comment>
<organism evidence="1 2">
    <name type="scientific">Christensenella hongkongensis</name>
    <dbReference type="NCBI Taxonomy" id="270498"/>
    <lineage>
        <taxon>Bacteria</taxon>
        <taxon>Bacillati</taxon>
        <taxon>Bacillota</taxon>
        <taxon>Clostridia</taxon>
        <taxon>Christensenellales</taxon>
        <taxon>Christensenellaceae</taxon>
        <taxon>Christensenella</taxon>
    </lineage>
</organism>
<dbReference type="EMBL" id="LAYJ01000112">
    <property type="protein sequence ID" value="KKI50232.1"/>
    <property type="molecule type" value="Genomic_DNA"/>
</dbReference>
<keyword evidence="2" id="KW-1185">Reference proteome</keyword>
<evidence type="ECO:0000313" key="2">
    <source>
        <dbReference type="Proteomes" id="UP000034076"/>
    </source>
</evidence>
<name>A0A0M2NIH1_9FIRM</name>
<dbReference type="AlphaFoldDB" id="A0A0M2NIH1"/>
<dbReference type="Proteomes" id="UP000034076">
    <property type="component" value="Unassembled WGS sequence"/>
</dbReference>